<proteinExistence type="predicted"/>
<dbReference type="SMART" id="SM00347">
    <property type="entry name" value="HTH_MARR"/>
    <property type="match status" value="1"/>
</dbReference>
<dbReference type="SUPFAM" id="SSF46785">
    <property type="entry name" value="Winged helix' DNA-binding domain"/>
    <property type="match status" value="1"/>
</dbReference>
<gene>
    <name evidence="2" type="ORF">GCM10007170_30840</name>
</gene>
<protein>
    <submittedName>
        <fullName evidence="2">Ranscriptional regulator</fullName>
    </submittedName>
</protein>
<evidence type="ECO:0000313" key="3">
    <source>
        <dbReference type="Proteomes" id="UP000643279"/>
    </source>
</evidence>
<accession>A0ABQ2AUY5</accession>
<dbReference type="PANTHER" id="PTHR33164">
    <property type="entry name" value="TRANSCRIPTIONAL REGULATOR, MARR FAMILY"/>
    <property type="match status" value="1"/>
</dbReference>
<dbReference type="InterPro" id="IPR000835">
    <property type="entry name" value="HTH_MarR-typ"/>
</dbReference>
<dbReference type="InterPro" id="IPR036390">
    <property type="entry name" value="WH_DNA-bd_sf"/>
</dbReference>
<sequence>MFFTSTGVVMATLGTDVQTPRLAAARIGSDVGLLLAKLHAAGSVLNNRALADFGLRERSFSILTLACSGLEPTQRELADFLSLDPSQVVTLVDDLERRGLVERAQGKQDRRAKIIVSTAEGRRMHTKARAAMDSAELDQLAVLSGEESQELKRLLRKALWGAAE</sequence>
<comment type="caution">
    <text evidence="2">The sequence shown here is derived from an EMBL/GenBank/DDBJ whole genome shotgun (WGS) entry which is preliminary data.</text>
</comment>
<dbReference type="Pfam" id="PF01047">
    <property type="entry name" value="MarR"/>
    <property type="match status" value="1"/>
</dbReference>
<reference evidence="3" key="1">
    <citation type="journal article" date="2019" name="Int. J. Syst. Evol. Microbiol.">
        <title>The Global Catalogue of Microorganisms (GCM) 10K type strain sequencing project: providing services to taxonomists for standard genome sequencing and annotation.</title>
        <authorList>
            <consortium name="The Broad Institute Genomics Platform"/>
            <consortium name="The Broad Institute Genome Sequencing Center for Infectious Disease"/>
            <person name="Wu L."/>
            <person name="Ma J."/>
        </authorList>
    </citation>
    <scope>NUCLEOTIDE SEQUENCE [LARGE SCALE GENOMIC DNA]</scope>
    <source>
        <strain evidence="3">CGMCC 1.12778</strain>
    </source>
</reference>
<dbReference type="Gene3D" id="1.10.10.10">
    <property type="entry name" value="Winged helix-like DNA-binding domain superfamily/Winged helix DNA-binding domain"/>
    <property type="match status" value="1"/>
</dbReference>
<dbReference type="InterPro" id="IPR036388">
    <property type="entry name" value="WH-like_DNA-bd_sf"/>
</dbReference>
<keyword evidence="3" id="KW-1185">Reference proteome</keyword>
<feature type="domain" description="HTH marR-type" evidence="1">
    <location>
        <begin position="24"/>
        <end position="160"/>
    </location>
</feature>
<organism evidence="2 3">
    <name type="scientific">Arthrobacter liuii</name>
    <dbReference type="NCBI Taxonomy" id="1476996"/>
    <lineage>
        <taxon>Bacteria</taxon>
        <taxon>Bacillati</taxon>
        <taxon>Actinomycetota</taxon>
        <taxon>Actinomycetes</taxon>
        <taxon>Micrococcales</taxon>
        <taxon>Micrococcaceae</taxon>
        <taxon>Arthrobacter</taxon>
    </lineage>
</organism>
<evidence type="ECO:0000313" key="2">
    <source>
        <dbReference type="EMBL" id="GGH98397.1"/>
    </source>
</evidence>
<dbReference type="PANTHER" id="PTHR33164:SF99">
    <property type="entry name" value="MARR FAMILY REGULATORY PROTEIN"/>
    <property type="match status" value="1"/>
</dbReference>
<dbReference type="EMBL" id="BMFW01000017">
    <property type="protein sequence ID" value="GGH98397.1"/>
    <property type="molecule type" value="Genomic_DNA"/>
</dbReference>
<dbReference type="PROSITE" id="PS50995">
    <property type="entry name" value="HTH_MARR_2"/>
    <property type="match status" value="1"/>
</dbReference>
<name>A0ABQ2AUY5_9MICC</name>
<dbReference type="PRINTS" id="PR00598">
    <property type="entry name" value="HTHMARR"/>
</dbReference>
<dbReference type="Proteomes" id="UP000643279">
    <property type="component" value="Unassembled WGS sequence"/>
</dbReference>
<dbReference type="InterPro" id="IPR039422">
    <property type="entry name" value="MarR/SlyA-like"/>
</dbReference>
<evidence type="ECO:0000259" key="1">
    <source>
        <dbReference type="PROSITE" id="PS50995"/>
    </source>
</evidence>